<evidence type="ECO:0000256" key="1">
    <source>
        <dbReference type="SAM" id="MobiDB-lite"/>
    </source>
</evidence>
<accession>A0A498S387</accession>
<feature type="domain" description="LEM" evidence="3">
    <location>
        <begin position="96"/>
        <end position="140"/>
    </location>
</feature>
<dbReference type="AlphaFoldDB" id="A0A498S387"/>
<feature type="region of interest" description="Disordered" evidence="1">
    <location>
        <begin position="384"/>
        <end position="406"/>
    </location>
</feature>
<reference evidence="4 5" key="1">
    <citation type="submission" date="2018-08" db="EMBL/GenBank/DDBJ databases">
        <authorList>
            <person name="Laetsch R D."/>
            <person name="Stevens L."/>
            <person name="Kumar S."/>
            <person name="Blaxter L. M."/>
        </authorList>
    </citation>
    <scope>NUCLEOTIDE SEQUENCE [LARGE SCALE GENOMIC DNA]</scope>
</reference>
<dbReference type="Proteomes" id="UP000276991">
    <property type="component" value="Unassembled WGS sequence"/>
</dbReference>
<dbReference type="Gene3D" id="1.10.720.40">
    <property type="match status" value="1"/>
</dbReference>
<feature type="region of interest" description="Disordered" evidence="1">
    <location>
        <begin position="257"/>
        <end position="276"/>
    </location>
</feature>
<dbReference type="OrthoDB" id="6363067at2759"/>
<keyword evidence="5" id="KW-1185">Reference proteome</keyword>
<proteinExistence type="predicted"/>
<dbReference type="EMBL" id="UPTC01000086">
    <property type="protein sequence ID" value="VBB26275.1"/>
    <property type="molecule type" value="Genomic_DNA"/>
</dbReference>
<keyword evidence="2" id="KW-1133">Transmembrane helix</keyword>
<feature type="region of interest" description="Disordered" evidence="1">
    <location>
        <begin position="154"/>
        <end position="192"/>
    </location>
</feature>
<feature type="compositionally biased region" description="Polar residues" evidence="1">
    <location>
        <begin position="43"/>
        <end position="59"/>
    </location>
</feature>
<dbReference type="PANTHER" id="PTHR12019">
    <property type="entry name" value="LAMINA-ASSOCIATED POLYPEPTIDE THYMOPOIETIN"/>
    <property type="match status" value="1"/>
</dbReference>
<dbReference type="SUPFAM" id="SSF63451">
    <property type="entry name" value="LEM domain"/>
    <property type="match status" value="1"/>
</dbReference>
<keyword evidence="2" id="KW-0812">Transmembrane</keyword>
<sequence length="475" mass="52660">MNTFFPTSDFTLKSELRFARKTVPSRQNCTVALTPLEGPVPTRTASLPSPQRSQILTTSNKDRKIPDPSRICAVPPDPERHLLAITNYLLSKKSKMVDVDQLTNEEIRDQLMRHGCDPGPVVGSTRNVYANKLRRLLEGSDVAVLSERTASDAAGAGNLKSTPKRGDVSNSSQKSRSPRRATRSSAQEISSLSKVQNIPLNSKISPASVKAADVSSVNSHIISDSKQLSPKSYIVQPSVPVLPKSRVELEFETRTEVNTVPESNRSPSRASVTSESASLDVISNSFKKSTVPESNRSPSRASITSETASLDVISSSFKKSKPFPFETVPKVYRTTPTTRFTSLRDNWENGKISDGSDDDLRGEESSRILLPSWKEDHTYSVRYDSKQNPATRRSLDENSTAHYSQTSHYNSAVFENSYNGYGNRRSGLVDKEKTSRSYGKIGLSFLFIITTIIFVFFVVQNYVELERGEGNKEEF</sequence>
<dbReference type="InterPro" id="IPR003887">
    <property type="entry name" value="LEM_dom"/>
</dbReference>
<evidence type="ECO:0000313" key="5">
    <source>
        <dbReference type="Proteomes" id="UP000276991"/>
    </source>
</evidence>
<protein>
    <recommendedName>
        <fullName evidence="3">LEM domain-containing protein</fullName>
    </recommendedName>
</protein>
<feature type="transmembrane region" description="Helical" evidence="2">
    <location>
        <begin position="441"/>
        <end position="463"/>
    </location>
</feature>
<dbReference type="SMART" id="SM00540">
    <property type="entry name" value="LEM"/>
    <property type="match status" value="1"/>
</dbReference>
<keyword evidence="2" id="KW-0472">Membrane</keyword>
<feature type="region of interest" description="Disordered" evidence="1">
    <location>
        <begin position="35"/>
        <end position="66"/>
    </location>
</feature>
<organism evidence="4 5">
    <name type="scientific">Acanthocheilonema viteae</name>
    <name type="common">Filarial nematode worm</name>
    <name type="synonym">Dipetalonema viteae</name>
    <dbReference type="NCBI Taxonomy" id="6277"/>
    <lineage>
        <taxon>Eukaryota</taxon>
        <taxon>Metazoa</taxon>
        <taxon>Ecdysozoa</taxon>
        <taxon>Nematoda</taxon>
        <taxon>Chromadorea</taxon>
        <taxon>Rhabditida</taxon>
        <taxon>Spirurina</taxon>
        <taxon>Spiruromorpha</taxon>
        <taxon>Filarioidea</taxon>
        <taxon>Onchocercidae</taxon>
        <taxon>Acanthocheilonema</taxon>
    </lineage>
</organism>
<dbReference type="PANTHER" id="PTHR12019:SF9">
    <property type="entry name" value="THYMOPOIETIN"/>
    <property type="match status" value="1"/>
</dbReference>
<dbReference type="PROSITE" id="PS50954">
    <property type="entry name" value="LEM"/>
    <property type="match status" value="1"/>
</dbReference>
<feature type="compositionally biased region" description="Polar residues" evidence="1">
    <location>
        <begin position="386"/>
        <end position="406"/>
    </location>
</feature>
<evidence type="ECO:0000259" key="3">
    <source>
        <dbReference type="PROSITE" id="PS50954"/>
    </source>
</evidence>
<dbReference type="Pfam" id="PF03020">
    <property type="entry name" value="LEM"/>
    <property type="match status" value="1"/>
</dbReference>
<dbReference type="STRING" id="6277.A0A498S387"/>
<name>A0A498S387_ACAVI</name>
<dbReference type="InterPro" id="IPR051656">
    <property type="entry name" value="LEM_domain"/>
</dbReference>
<evidence type="ECO:0000256" key="2">
    <source>
        <dbReference type="SAM" id="Phobius"/>
    </source>
</evidence>
<dbReference type="InterPro" id="IPR011015">
    <property type="entry name" value="LEM/LEM-like_dom_sf"/>
</dbReference>
<gene>
    <name evidence="4" type="ORF">NAV_LOCUS1105</name>
</gene>
<evidence type="ECO:0000313" key="4">
    <source>
        <dbReference type="EMBL" id="VBB26275.1"/>
    </source>
</evidence>
<dbReference type="CDD" id="cd12934">
    <property type="entry name" value="LEM"/>
    <property type="match status" value="1"/>
</dbReference>
<dbReference type="FunFam" id="1.10.720.40:FF:000001">
    <property type="entry name" value="LEM domain containing 2, isoform CRA_a"/>
    <property type="match status" value="1"/>
</dbReference>